<evidence type="ECO:0000256" key="3">
    <source>
        <dbReference type="ARBA" id="ARBA00022448"/>
    </source>
</evidence>
<keyword evidence="9 12" id="KW-0472">Membrane</keyword>
<dbReference type="Pfam" id="PF00664">
    <property type="entry name" value="ABC_membrane"/>
    <property type="match status" value="2"/>
</dbReference>
<reference evidence="15 16" key="1">
    <citation type="journal article" date="2015" name="Sci. Rep.">
        <title>Genome of the facultative scuticociliatosis pathogen Pseudocohnilembus persalinus provides insight into its virulence through horizontal gene transfer.</title>
        <authorList>
            <person name="Xiong J."/>
            <person name="Wang G."/>
            <person name="Cheng J."/>
            <person name="Tian M."/>
            <person name="Pan X."/>
            <person name="Warren A."/>
            <person name="Jiang C."/>
            <person name="Yuan D."/>
            <person name="Miao W."/>
        </authorList>
    </citation>
    <scope>NUCLEOTIDE SEQUENCE [LARGE SCALE GENOMIC DNA]</scope>
    <source>
        <strain evidence="15">36N120E</strain>
    </source>
</reference>
<gene>
    <name evidence="15" type="ORF">PPERSA_10311</name>
</gene>
<dbReference type="GO" id="GO:0140359">
    <property type="term" value="F:ABC-type transporter activity"/>
    <property type="evidence" value="ECO:0007669"/>
    <property type="project" value="InterPro"/>
</dbReference>
<comment type="caution">
    <text evidence="15">The sequence shown here is derived from an EMBL/GenBank/DDBJ whole genome shotgun (WGS) entry which is preliminary data.</text>
</comment>
<dbReference type="FunFam" id="3.40.50.300:FF:000997">
    <property type="entry name" value="Multidrug resistance-associated protein 1"/>
    <property type="match status" value="1"/>
</dbReference>
<dbReference type="Proteomes" id="UP000054937">
    <property type="component" value="Unassembled WGS sequence"/>
</dbReference>
<evidence type="ECO:0000256" key="4">
    <source>
        <dbReference type="ARBA" id="ARBA00022692"/>
    </source>
</evidence>
<feature type="transmembrane region" description="Helical" evidence="12">
    <location>
        <begin position="120"/>
        <end position="145"/>
    </location>
</feature>
<dbReference type="CDD" id="cd03250">
    <property type="entry name" value="ABCC_MRP_domain1"/>
    <property type="match status" value="1"/>
</dbReference>
<sequence>MSNNSKDGDEEEKIEEILKQSLLENEDEQENLVPLKAEGKLKGNALENASIVSKLSFYWVYPFMKLGNQKYLEQSDHDPLRSTDECAHLFKKFEKFWNQYKNTSKYPLYRTFFSSERSQIFLCFFLQFICSSMDLIKPVMIGVLIEYAGRDDKSFGVGFMFLILMIFITVFQSWISLHSDFQFNILGYNLNNQVVIALFQKSLKVSLNSNKDYKTGQIINIAQVDANRIYLLCNQIASLVFLPVQLVVGLYLIYAYVGVSFIGGLIVIIILGAANYFITKLQVKYQKILMTKKDGRMKVTNEIFGQIKFIKVNAWEEFFYDRLNVKREDELATLKTKIYVQILSIIVFWLTSPLIINAVFAWYSLAGNKLTADVCFPVISLFNALGAPIQGIPAQITNIIETYISVKRIQSYLQTEEINFKFQILNNNPDQDEKNAIVIKSGNFSWGKPKKDEKKQEKGEQSKLAIKEQGEKEKKEKENETQQNAPKKLTFQVKSSGNKNTNLQQSYISDLNDKKTLEFNDTQEEQEKKGLLGEEIKEKYDEPLILKDINLEIPRGKIVAFIGDVGSGKSSILECLVGEMKYDPKNAPRVEINGKLSLVNQKPWIMSDTIQNNIIFGFPFDQEKYDECIKYAQLQHDFTVLNHGDQTMIGEKGVNLSGGQKARIALARAIYADSDILLLDDILSAVDIHVGKSIVKDCLLNYKKGCTIILVTHALYYMKYMDYIYLMDNGKIEDEGTYDVMKNTEHFVQIYEKFMKHQYTENADDEIEKLEEQEAKKKAKEEANLKQKLIDEQLKKEQEEIKKKKKKSSDHIQEEGKKDLIDDLIMEEDRKKGQVGLEVWKDFIVQNGGWWFITIIIFASTLSQAFRVMSQLWLLVWTSDSENENHSSNYYVGIFTLFSFGIALGAGMRSSVVLLCIFRTGKFIHRKMIVSLLYAPLNEFFDRIPLGRILNRLSKDLTILDTMIAFSLASFMASLFTLLGTVYLTVYASSYWVLIPIVIYLGLCIYVYKFYITANRELVRLEGITKSPVVSYFQETLNGLDSVRTYQKQDLFLTKHCHHIDENKKNQIMVLASNIFFRMELAVFSIIINMTSISFSVFSGSESQSRTGLLLTYAVGLDWVIRWMVMMMGWFEQRLVSFERCSAFLEIESEQGYRKLLTVRDQYVNQNLALPKNEQLKKWPHEGVIEFKDVHVKYRKNLDTVLKGVSLTINQTEKVGIVGRTGAGKSTITLCLLRVLELYKGQIIIDGQDISKLSLDELRSKITIILQDPQLFEGKLRQNIDPLNLNSDQEIEETLRKCNLEKIFTERDGLDTHISENGGNLSVGEKQLICIARALLKKSKVVLIDEATANIDIQTEHMVQETIKKVFENCTVLTIAHRLNTILGSDRILVLNNGLVDEFDSPKNLLQNPNSLFYKLHEEALNENQI</sequence>
<dbReference type="InterPro" id="IPR036640">
    <property type="entry name" value="ABC1_TM_sf"/>
</dbReference>
<dbReference type="OrthoDB" id="6500128at2759"/>
<dbReference type="InterPro" id="IPR044746">
    <property type="entry name" value="ABCC_6TM_D1"/>
</dbReference>
<evidence type="ECO:0000256" key="8">
    <source>
        <dbReference type="ARBA" id="ARBA00022989"/>
    </source>
</evidence>
<dbReference type="Pfam" id="PF00005">
    <property type="entry name" value="ABC_tran"/>
    <property type="match status" value="2"/>
</dbReference>
<evidence type="ECO:0000256" key="7">
    <source>
        <dbReference type="ARBA" id="ARBA00022840"/>
    </source>
</evidence>
<evidence type="ECO:0000256" key="12">
    <source>
        <dbReference type="SAM" id="Phobius"/>
    </source>
</evidence>
<feature type="transmembrane region" description="Helical" evidence="12">
    <location>
        <begin position="890"/>
        <end position="918"/>
    </location>
</feature>
<dbReference type="InterPro" id="IPR003439">
    <property type="entry name" value="ABC_transporter-like_ATP-bd"/>
</dbReference>
<dbReference type="InterPro" id="IPR003593">
    <property type="entry name" value="AAA+_ATPase"/>
</dbReference>
<feature type="transmembrane region" description="Helical" evidence="12">
    <location>
        <begin position="958"/>
        <end position="984"/>
    </location>
</feature>
<dbReference type="CDD" id="cd03244">
    <property type="entry name" value="ABCC_MRP_domain2"/>
    <property type="match status" value="1"/>
</dbReference>
<feature type="transmembrane region" description="Helical" evidence="12">
    <location>
        <begin position="850"/>
        <end position="870"/>
    </location>
</feature>
<feature type="transmembrane region" description="Helical" evidence="12">
    <location>
        <begin position="157"/>
        <end position="177"/>
    </location>
</feature>
<dbReference type="SUPFAM" id="SSF90123">
    <property type="entry name" value="ABC transporter transmembrane region"/>
    <property type="match status" value="2"/>
</dbReference>
<dbReference type="FunFam" id="3.40.50.300:FF:000610">
    <property type="entry name" value="Multidrug resistance-associated ABC transporter"/>
    <property type="match status" value="1"/>
</dbReference>
<dbReference type="CDD" id="cd18579">
    <property type="entry name" value="ABC_6TM_ABCC_D1"/>
    <property type="match status" value="1"/>
</dbReference>
<keyword evidence="8 12" id="KW-1133">Transmembrane helix</keyword>
<dbReference type="GO" id="GO:0016887">
    <property type="term" value="F:ATP hydrolysis activity"/>
    <property type="evidence" value="ECO:0007669"/>
    <property type="project" value="InterPro"/>
</dbReference>
<feature type="domain" description="ABC transmembrane type-1" evidence="14">
    <location>
        <begin position="855"/>
        <end position="1133"/>
    </location>
</feature>
<feature type="transmembrane region" description="Helical" evidence="12">
    <location>
        <begin position="229"/>
        <end position="253"/>
    </location>
</feature>
<dbReference type="InterPro" id="IPR050173">
    <property type="entry name" value="ABC_transporter_C-like"/>
</dbReference>
<dbReference type="PANTHER" id="PTHR24223:SF456">
    <property type="entry name" value="MULTIDRUG RESISTANCE-ASSOCIATED PROTEIN LETHAL(2)03659"/>
    <property type="match status" value="1"/>
</dbReference>
<feature type="domain" description="ABC transporter" evidence="13">
    <location>
        <begin position="531"/>
        <end position="754"/>
    </location>
</feature>
<dbReference type="SMART" id="SM00382">
    <property type="entry name" value="AAA"/>
    <property type="match status" value="2"/>
</dbReference>
<comment type="subcellular location">
    <subcellularLocation>
        <location evidence="1">Membrane</location>
        <topology evidence="1">Multi-pass membrane protein</topology>
    </subcellularLocation>
</comment>
<feature type="domain" description="ABC transmembrane type-1" evidence="14">
    <location>
        <begin position="121"/>
        <end position="401"/>
    </location>
</feature>
<accession>A0A0V0R084</accession>
<evidence type="ECO:0000256" key="6">
    <source>
        <dbReference type="ARBA" id="ARBA00022741"/>
    </source>
</evidence>
<dbReference type="GO" id="GO:0016020">
    <property type="term" value="C:membrane"/>
    <property type="evidence" value="ECO:0007669"/>
    <property type="project" value="UniProtKB-SubCell"/>
</dbReference>
<dbReference type="PROSITE" id="PS50893">
    <property type="entry name" value="ABC_TRANSPORTER_2"/>
    <property type="match status" value="2"/>
</dbReference>
<evidence type="ECO:0000313" key="16">
    <source>
        <dbReference type="Proteomes" id="UP000054937"/>
    </source>
</evidence>
<comment type="similarity">
    <text evidence="2">Belongs to the ABC transporter superfamily. ABCC family. Conjugate transporter (TC 3.A.1.208) subfamily.</text>
</comment>
<evidence type="ECO:0000256" key="1">
    <source>
        <dbReference type="ARBA" id="ARBA00004141"/>
    </source>
</evidence>
<keyword evidence="10" id="KW-0175">Coiled coil</keyword>
<feature type="transmembrane region" description="Helical" evidence="12">
    <location>
        <begin position="259"/>
        <end position="278"/>
    </location>
</feature>
<dbReference type="SUPFAM" id="SSF52540">
    <property type="entry name" value="P-loop containing nucleoside triphosphate hydrolases"/>
    <property type="match status" value="2"/>
</dbReference>
<feature type="coiled-coil region" evidence="10">
    <location>
        <begin position="756"/>
        <end position="814"/>
    </location>
</feature>
<dbReference type="InterPro" id="IPR011527">
    <property type="entry name" value="ABC1_TM_dom"/>
</dbReference>
<dbReference type="PANTHER" id="PTHR24223">
    <property type="entry name" value="ATP-BINDING CASSETTE SUB-FAMILY C"/>
    <property type="match status" value="1"/>
</dbReference>
<organism evidence="15 16">
    <name type="scientific">Pseudocohnilembus persalinus</name>
    <name type="common">Ciliate</name>
    <dbReference type="NCBI Taxonomy" id="266149"/>
    <lineage>
        <taxon>Eukaryota</taxon>
        <taxon>Sar</taxon>
        <taxon>Alveolata</taxon>
        <taxon>Ciliophora</taxon>
        <taxon>Intramacronucleata</taxon>
        <taxon>Oligohymenophorea</taxon>
        <taxon>Scuticociliatia</taxon>
        <taxon>Philasterida</taxon>
        <taxon>Pseudocohnilembidae</taxon>
        <taxon>Pseudocohnilembus</taxon>
    </lineage>
</organism>
<protein>
    <submittedName>
        <fullName evidence="15">p-loop containing nucleoside triphosphate hydrolase</fullName>
    </submittedName>
</protein>
<feature type="compositionally biased region" description="Basic and acidic residues" evidence="11">
    <location>
        <begin position="449"/>
        <end position="480"/>
    </location>
</feature>
<dbReference type="InParanoid" id="A0A0V0R084"/>
<name>A0A0V0R084_PSEPJ</name>
<dbReference type="FunCoup" id="A0A0V0R084">
    <property type="interactions" value="2"/>
</dbReference>
<feature type="transmembrane region" description="Helical" evidence="12">
    <location>
        <begin position="1075"/>
        <end position="1098"/>
    </location>
</feature>
<dbReference type="FunFam" id="1.20.1560.10:FF:000013">
    <property type="entry name" value="ABC transporter C family member 2"/>
    <property type="match status" value="1"/>
</dbReference>
<feature type="transmembrane region" description="Helical" evidence="12">
    <location>
        <begin position="342"/>
        <end position="364"/>
    </location>
</feature>
<dbReference type="InterPro" id="IPR017871">
    <property type="entry name" value="ABC_transporter-like_CS"/>
</dbReference>
<dbReference type="CDD" id="cd18580">
    <property type="entry name" value="ABC_6TM_ABCC_D2"/>
    <property type="match status" value="1"/>
</dbReference>
<keyword evidence="7" id="KW-0067">ATP-binding</keyword>
<keyword evidence="6" id="KW-0547">Nucleotide-binding</keyword>
<dbReference type="InterPro" id="IPR044726">
    <property type="entry name" value="ABCC_6TM_D2"/>
</dbReference>
<keyword evidence="5" id="KW-0677">Repeat</keyword>
<proteinExistence type="inferred from homology"/>
<feature type="transmembrane region" description="Helical" evidence="12">
    <location>
        <begin position="1110"/>
        <end position="1131"/>
    </location>
</feature>
<evidence type="ECO:0000256" key="10">
    <source>
        <dbReference type="SAM" id="Coils"/>
    </source>
</evidence>
<dbReference type="Gene3D" id="3.40.50.300">
    <property type="entry name" value="P-loop containing nucleotide triphosphate hydrolases"/>
    <property type="match status" value="2"/>
</dbReference>
<evidence type="ECO:0000256" key="9">
    <source>
        <dbReference type="ARBA" id="ARBA00023136"/>
    </source>
</evidence>
<keyword evidence="15" id="KW-0378">Hydrolase</keyword>
<keyword evidence="4 12" id="KW-0812">Transmembrane</keyword>
<dbReference type="InterPro" id="IPR027417">
    <property type="entry name" value="P-loop_NTPase"/>
</dbReference>
<feature type="transmembrane region" description="Helical" evidence="12">
    <location>
        <begin position="990"/>
        <end position="1011"/>
    </location>
</feature>
<dbReference type="GO" id="GO:0005524">
    <property type="term" value="F:ATP binding"/>
    <property type="evidence" value="ECO:0007669"/>
    <property type="project" value="UniProtKB-KW"/>
</dbReference>
<evidence type="ECO:0000256" key="11">
    <source>
        <dbReference type="SAM" id="MobiDB-lite"/>
    </source>
</evidence>
<evidence type="ECO:0000259" key="13">
    <source>
        <dbReference type="PROSITE" id="PS50893"/>
    </source>
</evidence>
<keyword evidence="3" id="KW-0813">Transport</keyword>
<keyword evidence="16" id="KW-1185">Reference proteome</keyword>
<dbReference type="EMBL" id="LDAU01000078">
    <property type="protein sequence ID" value="KRX07923.1"/>
    <property type="molecule type" value="Genomic_DNA"/>
</dbReference>
<feature type="compositionally biased region" description="Polar residues" evidence="11">
    <location>
        <begin position="492"/>
        <end position="506"/>
    </location>
</feature>
<evidence type="ECO:0000256" key="5">
    <source>
        <dbReference type="ARBA" id="ARBA00022737"/>
    </source>
</evidence>
<dbReference type="PROSITE" id="PS50929">
    <property type="entry name" value="ABC_TM1F"/>
    <property type="match status" value="2"/>
</dbReference>
<dbReference type="Gene3D" id="1.20.1560.10">
    <property type="entry name" value="ABC transporter type 1, transmembrane domain"/>
    <property type="match status" value="2"/>
</dbReference>
<feature type="domain" description="ABC transporter" evidence="13">
    <location>
        <begin position="1185"/>
        <end position="1418"/>
    </location>
</feature>
<evidence type="ECO:0000259" key="14">
    <source>
        <dbReference type="PROSITE" id="PS50929"/>
    </source>
</evidence>
<evidence type="ECO:0000313" key="15">
    <source>
        <dbReference type="EMBL" id="KRX07923.1"/>
    </source>
</evidence>
<feature type="region of interest" description="Disordered" evidence="11">
    <location>
        <begin position="448"/>
        <end position="506"/>
    </location>
</feature>
<dbReference type="OMA" id="RRRYILW"/>
<evidence type="ECO:0000256" key="2">
    <source>
        <dbReference type="ARBA" id="ARBA00009726"/>
    </source>
</evidence>
<dbReference type="PROSITE" id="PS00211">
    <property type="entry name" value="ABC_TRANSPORTER_1"/>
    <property type="match status" value="2"/>
</dbReference>